<dbReference type="EMBL" id="CYRX01000025">
    <property type="protein sequence ID" value="CUH60226.1"/>
    <property type="molecule type" value="Genomic_DNA"/>
</dbReference>
<feature type="transmembrane region" description="Helical" evidence="1">
    <location>
        <begin position="12"/>
        <end position="30"/>
    </location>
</feature>
<keyword evidence="1" id="KW-0812">Transmembrane</keyword>
<name>A0A0N7LTB4_9RHOB</name>
<gene>
    <name evidence="2" type="ORF">THS5294_01515</name>
</gene>
<evidence type="ECO:0000313" key="3">
    <source>
        <dbReference type="Proteomes" id="UP000051298"/>
    </source>
</evidence>
<reference evidence="2 3" key="1">
    <citation type="submission" date="2015-09" db="EMBL/GenBank/DDBJ databases">
        <authorList>
            <consortium name="Swine Surveillance"/>
        </authorList>
    </citation>
    <scope>NUCLEOTIDE SEQUENCE [LARGE SCALE GENOMIC DNA]</scope>
    <source>
        <strain evidence="2 3">CECT 5294</strain>
    </source>
</reference>
<dbReference type="Proteomes" id="UP000051298">
    <property type="component" value="Unassembled WGS sequence"/>
</dbReference>
<organism evidence="2 3">
    <name type="scientific">Thalassobacter stenotrophicus</name>
    <dbReference type="NCBI Taxonomy" id="266809"/>
    <lineage>
        <taxon>Bacteria</taxon>
        <taxon>Pseudomonadati</taxon>
        <taxon>Pseudomonadota</taxon>
        <taxon>Alphaproteobacteria</taxon>
        <taxon>Rhodobacterales</taxon>
        <taxon>Roseobacteraceae</taxon>
        <taxon>Thalassobacter</taxon>
    </lineage>
</organism>
<dbReference type="RefSeq" id="WP_058123249.1">
    <property type="nucleotide sequence ID" value="NZ_CYRX01000025.1"/>
</dbReference>
<evidence type="ECO:0000256" key="1">
    <source>
        <dbReference type="SAM" id="Phobius"/>
    </source>
</evidence>
<sequence length="107" mass="12063">MGQDWVGNIPTVIYFIIGLGGLAGALLAIVKLWHTIRPDDDITEREIEMIKTDVGDIRGRVVALEIEVAKIDQPAIVKRFDGIEGKIDRLYEFLLDRFSDGSHNSRR</sequence>
<evidence type="ECO:0000313" key="2">
    <source>
        <dbReference type="EMBL" id="CUH60226.1"/>
    </source>
</evidence>
<dbReference type="AlphaFoldDB" id="A0A0N7LTB4"/>
<keyword evidence="1" id="KW-1133">Transmembrane helix</keyword>
<proteinExistence type="predicted"/>
<keyword evidence="1" id="KW-0472">Membrane</keyword>
<accession>A0A0N7LTB4</accession>
<protein>
    <submittedName>
        <fullName evidence="2">Uncharacterized protein</fullName>
    </submittedName>
</protein>